<dbReference type="EMBL" id="MH684921">
    <property type="protein sequence ID" value="AXN53722.1"/>
    <property type="molecule type" value="Genomic_DNA"/>
</dbReference>
<keyword evidence="2" id="KW-1185">Reference proteome</keyword>
<proteinExistence type="predicted"/>
<protein>
    <submittedName>
        <fullName evidence="1">Uncharacterized protein</fullName>
    </submittedName>
</protein>
<evidence type="ECO:0000313" key="2">
    <source>
        <dbReference type="Proteomes" id="UP000260554"/>
    </source>
</evidence>
<organism evidence="1 2">
    <name type="scientific">Sphingomonas phage Scott</name>
    <dbReference type="NCBI Taxonomy" id="2282912"/>
    <lineage>
        <taxon>Viruses</taxon>
        <taxon>Duplodnaviria</taxon>
        <taxon>Heunggongvirae</taxon>
        <taxon>Uroviricota</taxon>
        <taxon>Caudoviricetes</taxon>
        <taxon>Autographivirales</taxon>
        <taxon>Autonotataviridae</taxon>
        <taxon>Scottvirus</taxon>
        <taxon>Scottvirus scott</taxon>
    </lineage>
</organism>
<evidence type="ECO:0000313" key="1">
    <source>
        <dbReference type="EMBL" id="AXN53722.1"/>
    </source>
</evidence>
<dbReference type="Proteomes" id="UP000260554">
    <property type="component" value="Segment"/>
</dbReference>
<name>A0A346FDA8_9CAUD</name>
<sequence>MGSVRCGNLELARGLAKDIDGHVKLFADWKGPNKADFK</sequence>
<accession>A0A346FDA8</accession>
<gene>
    <name evidence="1" type="ORF">SPS_11</name>
</gene>
<reference evidence="1 2" key="1">
    <citation type="submission" date="2018-07" db="EMBL/GenBank/DDBJ databases">
        <title>Relating species composition and interactions to biofilm formation in a model drinking water community.</title>
        <authorList>
            <person name="Thompson A."/>
            <person name="English E.L."/>
            <person name="Willsey G."/>
            <person name="Nock A.M."/>
            <person name="Eckstrom K."/>
            <person name="Tighe S.W."/>
            <person name="Bavelock M."/>
            <person name="Cairns B."/>
            <person name="Foote A."/>
            <person name="Schulman H."/>
            <person name="Gupta S."/>
            <person name="Kadouri D."/>
            <person name="Wargo M.J."/>
        </authorList>
    </citation>
    <scope>NUCLEOTIDE SEQUENCE [LARGE SCALE GENOMIC DNA]</scope>
    <source>
        <strain evidence="1">SPS</strain>
    </source>
</reference>